<dbReference type="SUPFAM" id="SSF55418">
    <property type="entry name" value="eIF4e-like"/>
    <property type="match status" value="1"/>
</dbReference>
<feature type="compositionally biased region" description="Low complexity" evidence="2">
    <location>
        <begin position="25"/>
        <end position="40"/>
    </location>
</feature>
<dbReference type="EMBL" id="JAHRIO010030673">
    <property type="protein sequence ID" value="MEQ2168133.1"/>
    <property type="molecule type" value="Genomic_DNA"/>
</dbReference>
<gene>
    <name evidence="3" type="ORF">GOODEAATRI_011281</name>
</gene>
<keyword evidence="1" id="KW-0694">RNA-binding</keyword>
<name>A0ABV0NC39_9TELE</name>
<dbReference type="Proteomes" id="UP001476798">
    <property type="component" value="Unassembled WGS sequence"/>
</dbReference>
<dbReference type="PANTHER" id="PTHR11960:SF17">
    <property type="entry name" value="EUKARYOTIC TRANSLATION INITIATION FACTOR 4E TYPE 2"/>
    <property type="match status" value="1"/>
</dbReference>
<evidence type="ECO:0000313" key="4">
    <source>
        <dbReference type="Proteomes" id="UP001476798"/>
    </source>
</evidence>
<keyword evidence="1" id="KW-0396">Initiation factor</keyword>
<comment type="caution">
    <text evidence="3">The sequence shown here is derived from an EMBL/GenBank/DDBJ whole genome shotgun (WGS) entry which is preliminary data.</text>
</comment>
<keyword evidence="1" id="KW-0648">Protein biosynthesis</keyword>
<comment type="similarity">
    <text evidence="1">Belongs to the eukaryotic initiation factor 4E family.</text>
</comment>
<evidence type="ECO:0000256" key="2">
    <source>
        <dbReference type="SAM" id="MobiDB-lite"/>
    </source>
</evidence>
<dbReference type="PANTHER" id="PTHR11960">
    <property type="entry name" value="EUKARYOTIC TRANSLATION INITIATION FACTOR 4E RELATED"/>
    <property type="match status" value="1"/>
</dbReference>
<dbReference type="Gene3D" id="3.30.760.10">
    <property type="entry name" value="RNA Cap, Translation Initiation Factor Eif4e"/>
    <property type="match status" value="1"/>
</dbReference>
<evidence type="ECO:0000313" key="3">
    <source>
        <dbReference type="EMBL" id="MEQ2168133.1"/>
    </source>
</evidence>
<feature type="non-terminal residue" evidence="3">
    <location>
        <position position="1"/>
    </location>
</feature>
<accession>A0ABV0NC39</accession>
<reference evidence="3 4" key="1">
    <citation type="submission" date="2021-06" db="EMBL/GenBank/DDBJ databases">
        <authorList>
            <person name="Palmer J.M."/>
        </authorList>
    </citation>
    <scope>NUCLEOTIDE SEQUENCE [LARGE SCALE GENOMIC DNA]</scope>
    <source>
        <strain evidence="3 4">GA_2019</strain>
        <tissue evidence="3">Muscle</tissue>
    </source>
</reference>
<keyword evidence="4" id="KW-1185">Reference proteome</keyword>
<dbReference type="InterPro" id="IPR001040">
    <property type="entry name" value="TIF_eIF_4E"/>
</dbReference>
<proteinExistence type="inferred from homology"/>
<dbReference type="Pfam" id="PF01652">
    <property type="entry name" value="IF4E"/>
    <property type="match status" value="1"/>
</dbReference>
<evidence type="ECO:0000256" key="1">
    <source>
        <dbReference type="RuleBase" id="RU004374"/>
    </source>
</evidence>
<dbReference type="InterPro" id="IPR023398">
    <property type="entry name" value="TIF_eIF4e-like"/>
</dbReference>
<feature type="region of interest" description="Disordered" evidence="2">
    <location>
        <begin position="1"/>
        <end position="43"/>
    </location>
</feature>
<organism evidence="3 4">
    <name type="scientific">Goodea atripinnis</name>
    <dbReference type="NCBI Taxonomy" id="208336"/>
    <lineage>
        <taxon>Eukaryota</taxon>
        <taxon>Metazoa</taxon>
        <taxon>Chordata</taxon>
        <taxon>Craniata</taxon>
        <taxon>Vertebrata</taxon>
        <taxon>Euteleostomi</taxon>
        <taxon>Actinopterygii</taxon>
        <taxon>Neopterygii</taxon>
        <taxon>Teleostei</taxon>
        <taxon>Neoteleostei</taxon>
        <taxon>Acanthomorphata</taxon>
        <taxon>Ovalentaria</taxon>
        <taxon>Atherinomorphae</taxon>
        <taxon>Cyprinodontiformes</taxon>
        <taxon>Goodeidae</taxon>
        <taxon>Goodea</taxon>
    </lineage>
</organism>
<sequence>GQESIPFNTTTRSGTQDVPQGDQPALRATSRTSNRSAASLRSDDANKMGGKWIIRLRKGLASRCWENLILAMLGEQFMVGEEICGAVVSVRFQVCVYIWRVEGWTRPVLDTSAWIGSAQHEDRGNIRRNRGPNDHSLFLSNLMFEWTDMPAIGKANQREKSLVGQRKTKPALF</sequence>
<feature type="compositionally biased region" description="Polar residues" evidence="2">
    <location>
        <begin position="1"/>
        <end position="18"/>
    </location>
</feature>
<protein>
    <submittedName>
        <fullName evidence="3">Uncharacterized protein</fullName>
    </submittedName>
</protein>